<accession>A0A183I985</accession>
<dbReference type="WBParaSite" id="SBAD_0000019101-mRNA-1">
    <property type="protein sequence ID" value="SBAD_0000019101-mRNA-1"/>
    <property type="gene ID" value="SBAD_0000019101"/>
</dbReference>
<evidence type="ECO:0000313" key="2">
    <source>
        <dbReference type="EMBL" id="VDO80417.1"/>
    </source>
</evidence>
<dbReference type="GO" id="GO:0060271">
    <property type="term" value="P:cilium assembly"/>
    <property type="evidence" value="ECO:0007669"/>
    <property type="project" value="TreeGrafter"/>
</dbReference>
<evidence type="ECO:0000313" key="3">
    <source>
        <dbReference type="Proteomes" id="UP000270296"/>
    </source>
</evidence>
<sequence>MCFRYAILNIRPLIILVVFADLTLFSVLVCGQNSVLGQEANDWTTTEFEPTDKWLTAEDEFGVTRGDYERSEGRSCLRRDLVFVNNSPVATELVNNDLFCVVYDNSKVEQFYEEFSPAVTLEKFAEYENKRRFRTVDYLRSEDTVSRYGQQYKTGDPVLIVPDHGVVTELPLPHPSIASTCNYRAPARYICKEFSHLQL</sequence>
<dbReference type="PANTHER" id="PTHR14611">
    <property type="entry name" value="TECTONIC FAMILY MEMBER"/>
    <property type="match status" value="1"/>
</dbReference>
<proteinExistence type="predicted"/>
<keyword evidence="1" id="KW-1133">Transmembrane helix</keyword>
<dbReference type="OrthoDB" id="2104337at2759"/>
<dbReference type="PANTHER" id="PTHR14611:SF2">
    <property type="entry name" value="TECTONIC"/>
    <property type="match status" value="1"/>
</dbReference>
<gene>
    <name evidence="2" type="ORF">SBAD_LOCUS179</name>
</gene>
<dbReference type="InterPro" id="IPR040354">
    <property type="entry name" value="TCTN1-3"/>
</dbReference>
<keyword evidence="3" id="KW-1185">Reference proteome</keyword>
<keyword evidence="1" id="KW-0812">Transmembrane</keyword>
<organism evidence="4">
    <name type="scientific">Soboliphyme baturini</name>
    <dbReference type="NCBI Taxonomy" id="241478"/>
    <lineage>
        <taxon>Eukaryota</taxon>
        <taxon>Metazoa</taxon>
        <taxon>Ecdysozoa</taxon>
        <taxon>Nematoda</taxon>
        <taxon>Enoplea</taxon>
        <taxon>Dorylaimia</taxon>
        <taxon>Dioctophymatida</taxon>
        <taxon>Dioctophymatoidea</taxon>
        <taxon>Soboliphymatidae</taxon>
        <taxon>Soboliphyme</taxon>
    </lineage>
</organism>
<keyword evidence="1" id="KW-0472">Membrane</keyword>
<evidence type="ECO:0000256" key="1">
    <source>
        <dbReference type="SAM" id="Phobius"/>
    </source>
</evidence>
<dbReference type="AlphaFoldDB" id="A0A183I985"/>
<feature type="transmembrane region" description="Helical" evidence="1">
    <location>
        <begin position="12"/>
        <end position="29"/>
    </location>
</feature>
<evidence type="ECO:0000313" key="4">
    <source>
        <dbReference type="WBParaSite" id="SBAD_0000019101-mRNA-1"/>
    </source>
</evidence>
<name>A0A183I985_9BILA</name>
<dbReference type="Proteomes" id="UP000270296">
    <property type="component" value="Unassembled WGS sequence"/>
</dbReference>
<reference evidence="2 3" key="2">
    <citation type="submission" date="2018-11" db="EMBL/GenBank/DDBJ databases">
        <authorList>
            <consortium name="Pathogen Informatics"/>
        </authorList>
    </citation>
    <scope>NUCLEOTIDE SEQUENCE [LARGE SCALE GENOMIC DNA]</scope>
</reference>
<protein>
    <submittedName>
        <fullName evidence="4">DUF1619 domain-containing protein</fullName>
    </submittedName>
</protein>
<dbReference type="EMBL" id="UZAM01000306">
    <property type="protein sequence ID" value="VDO80417.1"/>
    <property type="molecule type" value="Genomic_DNA"/>
</dbReference>
<reference evidence="4" key="1">
    <citation type="submission" date="2016-06" db="UniProtKB">
        <authorList>
            <consortium name="WormBaseParasite"/>
        </authorList>
    </citation>
    <scope>IDENTIFICATION</scope>
</reference>